<feature type="region of interest" description="Disordered" evidence="1">
    <location>
        <begin position="1"/>
        <end position="47"/>
    </location>
</feature>
<dbReference type="GO" id="GO:0004540">
    <property type="term" value="F:RNA nuclease activity"/>
    <property type="evidence" value="ECO:0007669"/>
    <property type="project" value="InterPro"/>
</dbReference>
<feature type="compositionally biased region" description="Low complexity" evidence="1">
    <location>
        <begin position="102"/>
        <end position="118"/>
    </location>
</feature>
<feature type="region of interest" description="Disordered" evidence="1">
    <location>
        <begin position="326"/>
        <end position="346"/>
    </location>
</feature>
<dbReference type="GO" id="GO:1905762">
    <property type="term" value="F:CCR4-NOT complex binding"/>
    <property type="evidence" value="ECO:0007669"/>
    <property type="project" value="TreeGrafter"/>
</dbReference>
<dbReference type="InterPro" id="IPR021139">
    <property type="entry name" value="NYN"/>
</dbReference>
<dbReference type="GO" id="GO:0010468">
    <property type="term" value="P:regulation of gene expression"/>
    <property type="evidence" value="ECO:0007669"/>
    <property type="project" value="InterPro"/>
</dbReference>
<evidence type="ECO:0000313" key="4">
    <source>
        <dbReference type="Proteomes" id="UP001381693"/>
    </source>
</evidence>
<gene>
    <name evidence="3" type="ORF">SK128_020987</name>
</gene>
<dbReference type="AlphaFoldDB" id="A0AAN9AF31"/>
<dbReference type="Proteomes" id="UP001381693">
    <property type="component" value="Unassembled WGS sequence"/>
</dbReference>
<dbReference type="GO" id="GO:0005777">
    <property type="term" value="C:peroxisome"/>
    <property type="evidence" value="ECO:0007669"/>
    <property type="project" value="InterPro"/>
</dbReference>
<name>A0AAN9AF31_HALRR</name>
<organism evidence="3 4">
    <name type="scientific">Halocaridina rubra</name>
    <name type="common">Hawaiian red shrimp</name>
    <dbReference type="NCBI Taxonomy" id="373956"/>
    <lineage>
        <taxon>Eukaryota</taxon>
        <taxon>Metazoa</taxon>
        <taxon>Ecdysozoa</taxon>
        <taxon>Arthropoda</taxon>
        <taxon>Crustacea</taxon>
        <taxon>Multicrustacea</taxon>
        <taxon>Malacostraca</taxon>
        <taxon>Eumalacostraca</taxon>
        <taxon>Eucarida</taxon>
        <taxon>Decapoda</taxon>
        <taxon>Pleocyemata</taxon>
        <taxon>Caridea</taxon>
        <taxon>Atyoidea</taxon>
        <taxon>Atyidae</taxon>
        <taxon>Halocaridina</taxon>
    </lineage>
</organism>
<feature type="compositionally biased region" description="Basic and acidic residues" evidence="1">
    <location>
        <begin position="329"/>
        <end position="338"/>
    </location>
</feature>
<dbReference type="PANTHER" id="PTHR14379">
    <property type="entry name" value="LIMKAIN B LKAP"/>
    <property type="match status" value="1"/>
</dbReference>
<dbReference type="Pfam" id="PF01936">
    <property type="entry name" value="NYN"/>
    <property type="match status" value="1"/>
</dbReference>
<dbReference type="CDD" id="cd10910">
    <property type="entry name" value="PIN_limkain_b1_N_like"/>
    <property type="match status" value="1"/>
</dbReference>
<dbReference type="InterPro" id="IPR024768">
    <property type="entry name" value="Marf1"/>
</dbReference>
<evidence type="ECO:0000313" key="3">
    <source>
        <dbReference type="EMBL" id="KAK7082552.1"/>
    </source>
</evidence>
<sequence>MNKRVIKSENSSPNPSHLLRPTDFSLDSCGEHESTDASSLPESTQSERLVAENHIPCNKNLLSDLTLLVKNCGISLSVKDERSDKFYQKMEVMDGKEVVTLSQSSLSSSSTTVSESVQMQRGLHKPRKETKSRESLKQDSSLYSIGIGRGCLDTNMDSGPVQNAPSAFRDKIGDEKGFESVTNRCQLLVGKNGAMAHGDFLPSNSYLFKPGDFLTNSTDVFVKSEWDHDVHDNDRFRSAGQSFLSGEYPSQHCTSSEKCVEGYKSLNHVPPQTKYSDAYTWETCDSDDKKSQQYNQDFNRLDAHMNSDFDDDFEKELLDLLDEDDFEDKDSKDSKDSQPKSSGFDSSKLPPIGVFWDIENCRVPRGLSATHVVQAVRSRFFNGHREAEFMCVCDTLKELHNILEELNDAQVNIVHVGSTVKNAADDKLLQSMRRFADIHGTGATIVLISGDSNFATELYDLRYRYLHDLFVFGHSNR</sequence>
<evidence type="ECO:0000256" key="1">
    <source>
        <dbReference type="SAM" id="MobiDB-lite"/>
    </source>
</evidence>
<feature type="domain" description="NYN" evidence="2">
    <location>
        <begin position="352"/>
        <end position="467"/>
    </location>
</feature>
<feature type="compositionally biased region" description="Polar residues" evidence="1">
    <location>
        <begin position="36"/>
        <end position="47"/>
    </location>
</feature>
<proteinExistence type="predicted"/>
<feature type="region of interest" description="Disordered" evidence="1">
    <location>
        <begin position="102"/>
        <end position="137"/>
    </location>
</feature>
<dbReference type="PANTHER" id="PTHR14379:SF3">
    <property type="entry name" value="MEIOSIS REGULATOR AND MRNA STABILITY FACTOR 1"/>
    <property type="match status" value="1"/>
</dbReference>
<protein>
    <recommendedName>
        <fullName evidence="2">NYN domain-containing protein</fullName>
    </recommendedName>
</protein>
<comment type="caution">
    <text evidence="3">The sequence shown here is derived from an EMBL/GenBank/DDBJ whole genome shotgun (WGS) entry which is preliminary data.</text>
</comment>
<accession>A0AAN9AF31</accession>
<dbReference type="EMBL" id="JAXCGZ010003972">
    <property type="protein sequence ID" value="KAK7082552.1"/>
    <property type="molecule type" value="Genomic_DNA"/>
</dbReference>
<keyword evidence="4" id="KW-1185">Reference proteome</keyword>
<reference evidence="3 4" key="1">
    <citation type="submission" date="2023-11" db="EMBL/GenBank/DDBJ databases">
        <title>Halocaridina rubra genome assembly.</title>
        <authorList>
            <person name="Smith C."/>
        </authorList>
    </citation>
    <scope>NUCLEOTIDE SEQUENCE [LARGE SCALE GENOMIC DNA]</scope>
    <source>
        <strain evidence="3">EP-1</strain>
        <tissue evidence="3">Whole</tissue>
    </source>
</reference>
<evidence type="ECO:0000259" key="2">
    <source>
        <dbReference type="Pfam" id="PF01936"/>
    </source>
</evidence>